<dbReference type="InterPro" id="IPR026791">
    <property type="entry name" value="DOCK"/>
</dbReference>
<evidence type="ECO:0000256" key="1">
    <source>
        <dbReference type="ARBA" id="ARBA00022443"/>
    </source>
</evidence>
<keyword evidence="1 2" id="KW-0728">SH3 domain</keyword>
<organism evidence="4 5">
    <name type="scientific">Knipowitschia caucasica</name>
    <name type="common">Caucasian dwarf goby</name>
    <name type="synonym">Pomatoschistus caucasicus</name>
    <dbReference type="NCBI Taxonomy" id="637954"/>
    <lineage>
        <taxon>Eukaryota</taxon>
        <taxon>Metazoa</taxon>
        <taxon>Chordata</taxon>
        <taxon>Craniata</taxon>
        <taxon>Vertebrata</taxon>
        <taxon>Euteleostomi</taxon>
        <taxon>Actinopterygii</taxon>
        <taxon>Neopterygii</taxon>
        <taxon>Teleostei</taxon>
        <taxon>Neoteleostei</taxon>
        <taxon>Acanthomorphata</taxon>
        <taxon>Gobiaria</taxon>
        <taxon>Gobiiformes</taxon>
        <taxon>Gobioidei</taxon>
        <taxon>Gobiidae</taxon>
        <taxon>Gobiinae</taxon>
        <taxon>Knipowitschia</taxon>
    </lineage>
</organism>
<protein>
    <recommendedName>
        <fullName evidence="3">SH3 domain-containing protein</fullName>
    </recommendedName>
</protein>
<evidence type="ECO:0000256" key="2">
    <source>
        <dbReference type="PROSITE-ProRule" id="PRU00192"/>
    </source>
</evidence>
<name>A0AAV2M8K3_KNICA</name>
<evidence type="ECO:0000313" key="5">
    <source>
        <dbReference type="Proteomes" id="UP001497482"/>
    </source>
</evidence>
<dbReference type="SMART" id="SM00326">
    <property type="entry name" value="SH3"/>
    <property type="match status" value="1"/>
</dbReference>
<dbReference type="InterPro" id="IPR001452">
    <property type="entry name" value="SH3_domain"/>
</dbReference>
<proteinExistence type="predicted"/>
<dbReference type="PROSITE" id="PS50002">
    <property type="entry name" value="SH3"/>
    <property type="match status" value="1"/>
</dbReference>
<dbReference type="AlphaFoldDB" id="A0AAV2M8K3"/>
<dbReference type="Gene3D" id="2.30.30.40">
    <property type="entry name" value="SH3 Domains"/>
    <property type="match status" value="1"/>
</dbReference>
<dbReference type="Pfam" id="PF07653">
    <property type="entry name" value="SH3_2"/>
    <property type="match status" value="1"/>
</dbReference>
<dbReference type="GO" id="GO:0005085">
    <property type="term" value="F:guanyl-nucleotide exchange factor activity"/>
    <property type="evidence" value="ECO:0007669"/>
    <property type="project" value="InterPro"/>
</dbReference>
<dbReference type="GO" id="GO:0005737">
    <property type="term" value="C:cytoplasm"/>
    <property type="evidence" value="ECO:0007669"/>
    <property type="project" value="TreeGrafter"/>
</dbReference>
<dbReference type="SUPFAM" id="SSF50044">
    <property type="entry name" value="SH3-domain"/>
    <property type="match status" value="1"/>
</dbReference>
<evidence type="ECO:0000259" key="3">
    <source>
        <dbReference type="PROSITE" id="PS50002"/>
    </source>
</evidence>
<dbReference type="GO" id="GO:0007264">
    <property type="term" value="P:small GTPase-mediated signal transduction"/>
    <property type="evidence" value="ECO:0007669"/>
    <property type="project" value="InterPro"/>
</dbReference>
<dbReference type="EMBL" id="OZ035828">
    <property type="protein sequence ID" value="CAL1609560.1"/>
    <property type="molecule type" value="Genomic_DNA"/>
</dbReference>
<feature type="domain" description="SH3" evidence="3">
    <location>
        <begin position="13"/>
        <end position="74"/>
    </location>
</feature>
<gene>
    <name evidence="4" type="ORF">KC01_LOCUS36274</name>
</gene>
<dbReference type="InterPro" id="IPR036028">
    <property type="entry name" value="SH3-like_dom_sf"/>
</dbReference>
<accession>A0AAV2M8K3</accession>
<dbReference type="PANTHER" id="PTHR45653">
    <property type="entry name" value="DEDICATOR OF CYTOKINESIS"/>
    <property type="match status" value="1"/>
</dbReference>
<sequence>MAAPNGVTSRGTSLCPFLQVICNFRGSVNQGLALEVGESVHILEKCEGWYRGFSTRKPHVKGVFPASYIHLKKAIVTNRG</sequence>
<dbReference type="GO" id="GO:0031267">
    <property type="term" value="F:small GTPase binding"/>
    <property type="evidence" value="ECO:0007669"/>
    <property type="project" value="TreeGrafter"/>
</dbReference>
<dbReference type="Proteomes" id="UP001497482">
    <property type="component" value="Chromosome 6"/>
</dbReference>
<evidence type="ECO:0000313" key="4">
    <source>
        <dbReference type="EMBL" id="CAL1609560.1"/>
    </source>
</evidence>
<dbReference type="PANTHER" id="PTHR45653:SF4">
    <property type="entry name" value="DEDICATOR OF CYTOKINESIS PROTEIN 3"/>
    <property type="match status" value="1"/>
</dbReference>
<dbReference type="GO" id="GO:0005886">
    <property type="term" value="C:plasma membrane"/>
    <property type="evidence" value="ECO:0007669"/>
    <property type="project" value="TreeGrafter"/>
</dbReference>
<reference evidence="4 5" key="1">
    <citation type="submission" date="2024-04" db="EMBL/GenBank/DDBJ databases">
        <authorList>
            <person name="Waldvogel A.-M."/>
            <person name="Schoenle A."/>
        </authorList>
    </citation>
    <scope>NUCLEOTIDE SEQUENCE [LARGE SCALE GENOMIC DNA]</scope>
</reference>
<keyword evidence="5" id="KW-1185">Reference proteome</keyword>